<proteinExistence type="predicted"/>
<dbReference type="Proteomes" id="UP001596528">
    <property type="component" value="Unassembled WGS sequence"/>
</dbReference>
<keyword evidence="2" id="KW-0472">Membrane</keyword>
<keyword evidence="2" id="KW-1133">Transmembrane helix</keyword>
<name>A0ABW2UXT0_9BACL</name>
<gene>
    <name evidence="3" type="ORF">ACFQWB_01860</name>
</gene>
<evidence type="ECO:0000256" key="1">
    <source>
        <dbReference type="SAM" id="MobiDB-lite"/>
    </source>
</evidence>
<evidence type="ECO:0000256" key="2">
    <source>
        <dbReference type="SAM" id="Phobius"/>
    </source>
</evidence>
<reference evidence="4" key="1">
    <citation type="journal article" date="2019" name="Int. J. Syst. Evol. Microbiol.">
        <title>The Global Catalogue of Microorganisms (GCM) 10K type strain sequencing project: providing services to taxonomists for standard genome sequencing and annotation.</title>
        <authorList>
            <consortium name="The Broad Institute Genomics Platform"/>
            <consortium name="The Broad Institute Genome Sequencing Center for Infectious Disease"/>
            <person name="Wu L."/>
            <person name="Ma J."/>
        </authorList>
    </citation>
    <scope>NUCLEOTIDE SEQUENCE [LARGE SCALE GENOMIC DNA]</scope>
    <source>
        <strain evidence="4">JCM 18657</strain>
    </source>
</reference>
<keyword evidence="2" id="KW-0812">Transmembrane</keyword>
<organism evidence="3 4">
    <name type="scientific">Paenibacillus thermoaerophilus</name>
    <dbReference type="NCBI Taxonomy" id="1215385"/>
    <lineage>
        <taxon>Bacteria</taxon>
        <taxon>Bacillati</taxon>
        <taxon>Bacillota</taxon>
        <taxon>Bacilli</taxon>
        <taxon>Bacillales</taxon>
        <taxon>Paenibacillaceae</taxon>
        <taxon>Paenibacillus</taxon>
    </lineage>
</organism>
<evidence type="ECO:0000313" key="4">
    <source>
        <dbReference type="Proteomes" id="UP001596528"/>
    </source>
</evidence>
<sequence>MGLGMGETLHDGSAREDQQDREDRSGSGATGRGDTAAAAADLAKRLDTLAVRIEASRIAEYVELLHHPRKLLMSSLLTGIARGIGITIGVTVFAAVLVQLLRMLGALNLPVIGDWIADIVEIVESELDGRRIG</sequence>
<dbReference type="InterPro" id="IPR043723">
    <property type="entry name" value="DUF5665"/>
</dbReference>
<comment type="caution">
    <text evidence="3">The sequence shown here is derived from an EMBL/GenBank/DDBJ whole genome shotgun (WGS) entry which is preliminary data.</text>
</comment>
<protein>
    <submittedName>
        <fullName evidence="3">DUF5665 domain-containing protein</fullName>
    </submittedName>
</protein>
<dbReference type="RefSeq" id="WP_246067972.1">
    <property type="nucleotide sequence ID" value="NZ_JBHTGQ010000002.1"/>
</dbReference>
<dbReference type="Pfam" id="PF18910">
    <property type="entry name" value="DUF5665"/>
    <property type="match status" value="1"/>
</dbReference>
<feature type="compositionally biased region" description="Basic and acidic residues" evidence="1">
    <location>
        <begin position="8"/>
        <end position="25"/>
    </location>
</feature>
<feature type="region of interest" description="Disordered" evidence="1">
    <location>
        <begin position="1"/>
        <end position="35"/>
    </location>
</feature>
<dbReference type="EMBL" id="JBHTGQ010000002">
    <property type="protein sequence ID" value="MFC7748692.1"/>
    <property type="molecule type" value="Genomic_DNA"/>
</dbReference>
<keyword evidence="4" id="KW-1185">Reference proteome</keyword>
<evidence type="ECO:0000313" key="3">
    <source>
        <dbReference type="EMBL" id="MFC7748692.1"/>
    </source>
</evidence>
<accession>A0ABW2UXT0</accession>
<feature type="transmembrane region" description="Helical" evidence="2">
    <location>
        <begin position="79"/>
        <end position="101"/>
    </location>
</feature>